<dbReference type="InterPro" id="IPR013423">
    <property type="entry name" value="CHP02594"/>
</dbReference>
<sequence length="897" mass="99015">MADELKDPKPLRKIVYPFPKTDNSDPAHPKPVEIKDAQEYFQALSKAEDGFYPIGYNGQWHGGIHFGAETGSALAQDDGIRCIADGEVIAWRIDGDAYPTVKYETCAAAKYSTGFALVRHRLQLPKPPTSNANAQGEATPTESASEEDPSLVFYSLYMHLLYWKGYQDDEEKKRPGYWGDPVYVVGEKAKDSRKNHPNNPHIPEDGVGLNLRDANGDYCGFAPRGAKLRMGAESAKKGYNAVAEIVSGQVAPAELPAGATAFLKELEKTAAEPSTRDAIVVPDAPIAISAGDLIGHLGEYQRYSDMNPMVETCTERSLVQLDVFAEPKALEDFIKKGKERDAQLDAKQKTLLHIQPGAQFVQPAEADVEVPAGETILFVGVDASNRWVKGHRGTVATVPRPDGFNSTTRTYGDGRIFVSAVNPADGSELPLEQFNALKDKSAYTQRKLLTPTAEVWLDRSVADRFNTVPTPARVWSQFPLQVSNASGDAAEHSRIIAIKSAEATTAEADGTRWFLADAGGGATGTLQGWVREKDHPNVVLCSPWAWPGFVLMDTGALQPQDLYARTLKQTKQAQEDEQDKIEALSQNAEMSPLFDSLCEAIDADGKDGITPLELRNALNKPWLAQALSRLAIKHHSEWAGPMDRWNAIDALIPKENQDDWTAEKLRIQRLQIWNDVKGKNGFPSESKVVHLHPVGFIENFTTPDKRAPWMEIALRELEKWGGVNESIIDDTINYHKEIGSELPSMTGNSNPWCASFVNYCLKESGYEQTGSPSSQSFSTHKKFKKIESAVYGAIVVYRSKTSWTGHTAFIYGKLKTNELSVLGGNQGNSITFNSHKGVYLNAVNYKLIGFYVPESYYDAAVSIIKSGGDLGDEEYTLNELREKFKQSRENDSETQTR</sequence>
<proteinExistence type="predicted"/>
<name>A0ABP7MRI9_9GAMM</name>
<dbReference type="InterPro" id="IPR007921">
    <property type="entry name" value="CHAP_dom"/>
</dbReference>
<accession>A0ABP7MRI9</accession>
<dbReference type="Pfam" id="PF05257">
    <property type="entry name" value="CHAP"/>
    <property type="match status" value="1"/>
</dbReference>
<dbReference type="EMBL" id="BAAAZU010000012">
    <property type="protein sequence ID" value="GAA3927031.1"/>
    <property type="molecule type" value="Genomic_DNA"/>
</dbReference>
<dbReference type="InterPro" id="IPR017918">
    <property type="entry name" value="N-reg_PII_CS"/>
</dbReference>
<dbReference type="NCBIfam" id="TIGR02594">
    <property type="entry name" value="TIGR02594 family protein"/>
    <property type="match status" value="1"/>
</dbReference>
<reference evidence="4" key="1">
    <citation type="journal article" date="2019" name="Int. J. Syst. Evol. Microbiol.">
        <title>The Global Catalogue of Microorganisms (GCM) 10K type strain sequencing project: providing services to taxonomists for standard genome sequencing and annotation.</title>
        <authorList>
            <consortium name="The Broad Institute Genomics Platform"/>
            <consortium name="The Broad Institute Genome Sequencing Center for Infectious Disease"/>
            <person name="Wu L."/>
            <person name="Ma J."/>
        </authorList>
    </citation>
    <scope>NUCLEOTIDE SEQUENCE [LARGE SCALE GENOMIC DNA]</scope>
    <source>
        <strain evidence="4">JCM 16916</strain>
    </source>
</reference>
<evidence type="ECO:0000313" key="4">
    <source>
        <dbReference type="Proteomes" id="UP001501727"/>
    </source>
</evidence>
<feature type="compositionally biased region" description="Basic and acidic residues" evidence="1">
    <location>
        <begin position="1"/>
        <end position="10"/>
    </location>
</feature>
<evidence type="ECO:0000259" key="2">
    <source>
        <dbReference type="Pfam" id="PF05257"/>
    </source>
</evidence>
<feature type="region of interest" description="Disordered" evidence="1">
    <location>
        <begin position="1"/>
        <end position="28"/>
    </location>
</feature>
<keyword evidence="4" id="KW-1185">Reference proteome</keyword>
<comment type="caution">
    <text evidence="3">The sequence shown here is derived from an EMBL/GenBank/DDBJ whole genome shotgun (WGS) entry which is preliminary data.</text>
</comment>
<feature type="domain" description="Peptidase C51" evidence="2">
    <location>
        <begin position="746"/>
        <end position="821"/>
    </location>
</feature>
<evidence type="ECO:0000313" key="3">
    <source>
        <dbReference type="EMBL" id="GAA3927031.1"/>
    </source>
</evidence>
<feature type="region of interest" description="Disordered" evidence="1">
    <location>
        <begin position="189"/>
        <end position="208"/>
    </location>
</feature>
<dbReference type="RefSeq" id="WP_344759996.1">
    <property type="nucleotide sequence ID" value="NZ_BAAAZU010000012.1"/>
</dbReference>
<protein>
    <recommendedName>
        <fullName evidence="2">Peptidase C51 domain-containing protein</fullName>
    </recommendedName>
</protein>
<evidence type="ECO:0000256" key="1">
    <source>
        <dbReference type="SAM" id="MobiDB-lite"/>
    </source>
</evidence>
<organism evidence="3 4">
    <name type="scientific">Luteimonas lutimaris</name>
    <dbReference type="NCBI Taxonomy" id="698645"/>
    <lineage>
        <taxon>Bacteria</taxon>
        <taxon>Pseudomonadati</taxon>
        <taxon>Pseudomonadota</taxon>
        <taxon>Gammaproteobacteria</taxon>
        <taxon>Lysobacterales</taxon>
        <taxon>Lysobacteraceae</taxon>
        <taxon>Luteimonas</taxon>
    </lineage>
</organism>
<dbReference type="Proteomes" id="UP001501727">
    <property type="component" value="Unassembled WGS sequence"/>
</dbReference>
<dbReference type="PROSITE" id="PS00638">
    <property type="entry name" value="PII_GLNB_CTER"/>
    <property type="match status" value="1"/>
</dbReference>
<feature type="region of interest" description="Disordered" evidence="1">
    <location>
        <begin position="126"/>
        <end position="147"/>
    </location>
</feature>
<gene>
    <name evidence="3" type="ORF">GCM10022229_21480</name>
</gene>
<feature type="compositionally biased region" description="Polar residues" evidence="1">
    <location>
        <begin position="129"/>
        <end position="143"/>
    </location>
</feature>